<dbReference type="InterPro" id="IPR016186">
    <property type="entry name" value="C-type_lectin-like/link_sf"/>
</dbReference>
<feature type="signal peptide" evidence="1">
    <location>
        <begin position="1"/>
        <end position="17"/>
    </location>
</feature>
<evidence type="ECO:0000313" key="3">
    <source>
        <dbReference type="EMBL" id="CAI5453773.1"/>
    </source>
</evidence>
<dbReference type="CDD" id="cd00037">
    <property type="entry name" value="CLECT"/>
    <property type="match status" value="1"/>
</dbReference>
<comment type="caution">
    <text evidence="3">The sequence shown here is derived from an EMBL/GenBank/DDBJ whole genome shotgun (WGS) entry which is preliminary data.</text>
</comment>
<gene>
    <name evidence="3" type="ORF">CAMP_LOCUS16410</name>
</gene>
<dbReference type="InterPro" id="IPR001304">
    <property type="entry name" value="C-type_lectin-like"/>
</dbReference>
<feature type="domain" description="C-type lectin" evidence="2">
    <location>
        <begin position="49"/>
        <end position="190"/>
    </location>
</feature>
<keyword evidence="4" id="KW-1185">Reference proteome</keyword>
<dbReference type="EMBL" id="CANHGI010000005">
    <property type="protein sequence ID" value="CAI5453773.1"/>
    <property type="molecule type" value="Genomic_DNA"/>
</dbReference>
<proteinExistence type="predicted"/>
<dbReference type="PANTHER" id="PTHR23124:SF148">
    <property type="entry name" value="C-TYPE LECTIN DOMAIN-CONTAINING PROTEIN-RELATED"/>
    <property type="match status" value="1"/>
</dbReference>
<evidence type="ECO:0000313" key="4">
    <source>
        <dbReference type="Proteomes" id="UP001152747"/>
    </source>
</evidence>
<sequence>MIFFYLLAILLLNSCNACHPKMNPVAKPTTTSTTTEPTTTTTTEKVLSCEVGWTKLERIAGAWCVQMNELTTKTYDGAQQVCSELGAKISSIENSDELTFFESLKTTDNIILGAQLTSDCPCTDPQCISSYACNMNTAFEWTDGFVTGRDVLDAALESNYGESLFIQTGPTLFSAKASVFGANSMAVICGKPEA</sequence>
<evidence type="ECO:0000259" key="2">
    <source>
        <dbReference type="SMART" id="SM00034"/>
    </source>
</evidence>
<keyword evidence="1" id="KW-0732">Signal</keyword>
<dbReference type="SMART" id="SM00034">
    <property type="entry name" value="CLECT"/>
    <property type="match status" value="1"/>
</dbReference>
<dbReference type="InterPro" id="IPR016187">
    <property type="entry name" value="CTDL_fold"/>
</dbReference>
<dbReference type="Proteomes" id="UP001152747">
    <property type="component" value="Unassembled WGS sequence"/>
</dbReference>
<dbReference type="SUPFAM" id="SSF56436">
    <property type="entry name" value="C-type lectin-like"/>
    <property type="match status" value="1"/>
</dbReference>
<name>A0A9P1N7A4_9PELO</name>
<feature type="chain" id="PRO_5040206144" description="C-type lectin domain-containing protein" evidence="1">
    <location>
        <begin position="18"/>
        <end position="194"/>
    </location>
</feature>
<dbReference type="PANTHER" id="PTHR23124">
    <property type="entry name" value="C-TYPE LECTIN DOMAIN-CONTAINING PROTEIN-RELATED-RELATED"/>
    <property type="match status" value="1"/>
</dbReference>
<dbReference type="Gene3D" id="3.10.100.10">
    <property type="entry name" value="Mannose-Binding Protein A, subunit A"/>
    <property type="match status" value="1"/>
</dbReference>
<evidence type="ECO:0000256" key="1">
    <source>
        <dbReference type="SAM" id="SignalP"/>
    </source>
</evidence>
<reference evidence="3" key="1">
    <citation type="submission" date="2022-11" db="EMBL/GenBank/DDBJ databases">
        <authorList>
            <person name="Kikuchi T."/>
        </authorList>
    </citation>
    <scope>NUCLEOTIDE SEQUENCE</scope>
    <source>
        <strain evidence="3">PS1010</strain>
    </source>
</reference>
<protein>
    <recommendedName>
        <fullName evidence="2">C-type lectin domain-containing protein</fullName>
    </recommendedName>
</protein>
<accession>A0A9P1N7A4</accession>
<dbReference type="AlphaFoldDB" id="A0A9P1N7A4"/>
<organism evidence="3 4">
    <name type="scientific">Caenorhabditis angaria</name>
    <dbReference type="NCBI Taxonomy" id="860376"/>
    <lineage>
        <taxon>Eukaryota</taxon>
        <taxon>Metazoa</taxon>
        <taxon>Ecdysozoa</taxon>
        <taxon>Nematoda</taxon>
        <taxon>Chromadorea</taxon>
        <taxon>Rhabditida</taxon>
        <taxon>Rhabditina</taxon>
        <taxon>Rhabditomorpha</taxon>
        <taxon>Rhabditoidea</taxon>
        <taxon>Rhabditidae</taxon>
        <taxon>Peloderinae</taxon>
        <taxon>Caenorhabditis</taxon>
    </lineage>
</organism>